<sequence length="169" mass="17780">MSTVTLTIGPRSYQVACAPGEESAVEKLGAIVAEKYAQLGAARGPLEAQNMLFAALFMADELAEARATAAKAEHQSERVGGTREALEAEIETLRKAEARARTEIRNLKAELATLREAANHQHDLFGSQDKGEAERVAAALEGLAGRLEHAVHALAGPAADALEADPAEA</sequence>
<evidence type="ECO:0000256" key="1">
    <source>
        <dbReference type="SAM" id="Coils"/>
    </source>
</evidence>
<dbReference type="Proteomes" id="UP000027866">
    <property type="component" value="Unassembled WGS sequence"/>
</dbReference>
<proteinExistence type="predicted"/>
<dbReference type="InterPro" id="IPR007838">
    <property type="entry name" value="Cell_div_ZapA-like"/>
</dbReference>
<dbReference type="EMBL" id="JMIX01000003">
    <property type="protein sequence ID" value="KEO98797.1"/>
    <property type="molecule type" value="Genomic_DNA"/>
</dbReference>
<dbReference type="AlphaFoldDB" id="A0A074NLZ3"/>
<dbReference type="InterPro" id="IPR036192">
    <property type="entry name" value="Cell_div_ZapA-like_sf"/>
</dbReference>
<dbReference type="Pfam" id="PF05164">
    <property type="entry name" value="ZapA"/>
    <property type="match status" value="1"/>
</dbReference>
<gene>
    <name evidence="2" type="ORF">EH32_06740</name>
</gene>
<dbReference type="RefSeq" id="WP_051697600.1">
    <property type="nucleotide sequence ID" value="NZ_CP017057.1"/>
</dbReference>
<name>A0A074NLZ3_9SPHN</name>
<organism evidence="2 3">
    <name type="scientific">Erythrobacter litoralis</name>
    <dbReference type="NCBI Taxonomy" id="39960"/>
    <lineage>
        <taxon>Bacteria</taxon>
        <taxon>Pseudomonadati</taxon>
        <taxon>Pseudomonadota</taxon>
        <taxon>Alphaproteobacteria</taxon>
        <taxon>Sphingomonadales</taxon>
        <taxon>Erythrobacteraceae</taxon>
        <taxon>Erythrobacter/Porphyrobacter group</taxon>
        <taxon>Erythrobacter</taxon>
    </lineage>
</organism>
<keyword evidence="3" id="KW-1185">Reference proteome</keyword>
<evidence type="ECO:0000313" key="2">
    <source>
        <dbReference type="EMBL" id="KEO98797.1"/>
    </source>
</evidence>
<evidence type="ECO:0000313" key="3">
    <source>
        <dbReference type="Proteomes" id="UP000027866"/>
    </source>
</evidence>
<dbReference type="PATRIC" id="fig|39960.10.peg.1808"/>
<dbReference type="OrthoDB" id="9797575at2"/>
<dbReference type="KEGG" id="elq:Ga0102493_112710"/>
<reference evidence="2 3" key="1">
    <citation type="submission" date="2014-04" db="EMBL/GenBank/DDBJ databases">
        <title>A comprehensive comparison of genomes of Erythrobacter spp. Strains.</title>
        <authorList>
            <person name="Zheng Q."/>
        </authorList>
    </citation>
    <scope>NUCLEOTIDE SEQUENCE [LARGE SCALE GENOMIC DNA]</scope>
    <source>
        <strain evidence="2 3">DSM 8509</strain>
    </source>
</reference>
<protein>
    <recommendedName>
        <fullName evidence="4">Cell division protein ZapA</fullName>
    </recommendedName>
</protein>
<keyword evidence="1" id="KW-0175">Coiled coil</keyword>
<comment type="caution">
    <text evidence="2">The sequence shown here is derived from an EMBL/GenBank/DDBJ whole genome shotgun (WGS) entry which is preliminary data.</text>
</comment>
<feature type="coiled-coil region" evidence="1">
    <location>
        <begin position="83"/>
        <end position="124"/>
    </location>
</feature>
<accession>A0A074NLZ3</accession>
<evidence type="ECO:0008006" key="4">
    <source>
        <dbReference type="Google" id="ProtNLM"/>
    </source>
</evidence>
<dbReference type="SUPFAM" id="SSF102829">
    <property type="entry name" value="Cell division protein ZapA-like"/>
    <property type="match status" value="1"/>
</dbReference>